<dbReference type="AlphaFoldDB" id="A0A4Y2IQ16"/>
<organism evidence="1 2">
    <name type="scientific">Araneus ventricosus</name>
    <name type="common">Orbweaver spider</name>
    <name type="synonym">Epeira ventricosa</name>
    <dbReference type="NCBI Taxonomy" id="182803"/>
    <lineage>
        <taxon>Eukaryota</taxon>
        <taxon>Metazoa</taxon>
        <taxon>Ecdysozoa</taxon>
        <taxon>Arthropoda</taxon>
        <taxon>Chelicerata</taxon>
        <taxon>Arachnida</taxon>
        <taxon>Araneae</taxon>
        <taxon>Araneomorphae</taxon>
        <taxon>Entelegynae</taxon>
        <taxon>Araneoidea</taxon>
        <taxon>Araneidae</taxon>
        <taxon>Araneus</taxon>
    </lineage>
</organism>
<comment type="caution">
    <text evidence="1">The sequence shown here is derived from an EMBL/GenBank/DDBJ whole genome shotgun (WGS) entry which is preliminary data.</text>
</comment>
<keyword evidence="2" id="KW-1185">Reference proteome</keyword>
<reference evidence="1 2" key="1">
    <citation type="journal article" date="2019" name="Sci. Rep.">
        <title>Orb-weaving spider Araneus ventricosus genome elucidates the spidroin gene catalogue.</title>
        <authorList>
            <person name="Kono N."/>
            <person name="Nakamura H."/>
            <person name="Ohtoshi R."/>
            <person name="Moran D.A.P."/>
            <person name="Shinohara A."/>
            <person name="Yoshida Y."/>
            <person name="Fujiwara M."/>
            <person name="Mori M."/>
            <person name="Tomita M."/>
            <person name="Arakawa K."/>
        </authorList>
    </citation>
    <scope>NUCLEOTIDE SEQUENCE [LARGE SCALE GENOMIC DNA]</scope>
</reference>
<dbReference type="Proteomes" id="UP000499080">
    <property type="component" value="Unassembled WGS sequence"/>
</dbReference>
<sequence length="87" mass="9886">MFSGRAALFCLERTTSLENRRLSSRTPEGAWNRCVETRDGTADPRMSTSMFSFLDFYSSYVRRHGKSKELREGDKSNFLLGATIGHS</sequence>
<dbReference type="EMBL" id="BGPR01002798">
    <property type="protein sequence ID" value="GBM79066.1"/>
    <property type="molecule type" value="Genomic_DNA"/>
</dbReference>
<proteinExistence type="predicted"/>
<protein>
    <submittedName>
        <fullName evidence="1">Uncharacterized protein</fullName>
    </submittedName>
</protein>
<accession>A0A4Y2IQ16</accession>
<evidence type="ECO:0000313" key="1">
    <source>
        <dbReference type="EMBL" id="GBM79066.1"/>
    </source>
</evidence>
<gene>
    <name evidence="1" type="ORF">AVEN_86077_1</name>
</gene>
<evidence type="ECO:0000313" key="2">
    <source>
        <dbReference type="Proteomes" id="UP000499080"/>
    </source>
</evidence>
<name>A0A4Y2IQ16_ARAVE</name>